<sequence length="240" mass="26423">MKRILPLALVLSSLPASLSADVENEIPLGIEAVTGIRSEYVYRGFTLAEDSVMDFQIETEIALNDYTLLNVGGWYATETGQGDYDESAAFAKLRFLKSDKLTVGLSATYRSFSSDVFEDGVDLGIFGTYQFCDDFGITTGAYYDTGADAWYGHVESNWSKTLSDKSYISLKTGISYVSDYYGRDGFNDAYTRLSLTYHVSEAVSVTPFVGASFLIDDESTVPGVINDDSVFGGLWFVVRF</sequence>
<dbReference type="EMBL" id="JAENIG010000009">
    <property type="protein sequence ID" value="MBK1855912.1"/>
    <property type="molecule type" value="Genomic_DNA"/>
</dbReference>
<comment type="caution">
    <text evidence="2">The sequence shown here is derived from an EMBL/GenBank/DDBJ whole genome shotgun (WGS) entry which is preliminary data.</text>
</comment>
<accession>A0AAE2V8R8</accession>
<dbReference type="AlphaFoldDB" id="A0AAE2V8R8"/>
<name>A0AAE2V8R8_9BACT</name>
<keyword evidence="1" id="KW-0732">Signal</keyword>
<dbReference type="RefSeq" id="WP_309490525.1">
    <property type="nucleotide sequence ID" value="NZ_JAENIG010000009.1"/>
</dbReference>
<evidence type="ECO:0000256" key="1">
    <source>
        <dbReference type="SAM" id="SignalP"/>
    </source>
</evidence>
<feature type="signal peptide" evidence="1">
    <location>
        <begin position="1"/>
        <end position="20"/>
    </location>
</feature>
<gene>
    <name evidence="2" type="ORF">JIN83_13140</name>
</gene>
<evidence type="ECO:0008006" key="4">
    <source>
        <dbReference type="Google" id="ProtNLM"/>
    </source>
</evidence>
<evidence type="ECO:0000313" key="3">
    <source>
        <dbReference type="Proteomes" id="UP000634206"/>
    </source>
</evidence>
<proteinExistence type="predicted"/>
<protein>
    <recommendedName>
        <fullName evidence="4">Outer membrane protein</fullName>
    </recommendedName>
</protein>
<reference evidence="2" key="1">
    <citation type="submission" date="2021-01" db="EMBL/GenBank/DDBJ databases">
        <title>Modified the classification status of verrucomicrobia.</title>
        <authorList>
            <person name="Feng X."/>
        </authorList>
    </citation>
    <scope>NUCLEOTIDE SEQUENCE</scope>
    <source>
        <strain evidence="2">5K15</strain>
    </source>
</reference>
<keyword evidence="3" id="KW-1185">Reference proteome</keyword>
<organism evidence="2 3">
    <name type="scientific">Oceaniferula flava</name>
    <dbReference type="NCBI Taxonomy" id="2800421"/>
    <lineage>
        <taxon>Bacteria</taxon>
        <taxon>Pseudomonadati</taxon>
        <taxon>Verrucomicrobiota</taxon>
        <taxon>Verrucomicrobiia</taxon>
        <taxon>Verrucomicrobiales</taxon>
        <taxon>Verrucomicrobiaceae</taxon>
        <taxon>Oceaniferula</taxon>
    </lineage>
</organism>
<feature type="chain" id="PRO_5042211746" description="Outer membrane protein" evidence="1">
    <location>
        <begin position="21"/>
        <end position="240"/>
    </location>
</feature>
<evidence type="ECO:0000313" key="2">
    <source>
        <dbReference type="EMBL" id="MBK1855912.1"/>
    </source>
</evidence>
<dbReference type="Proteomes" id="UP000634206">
    <property type="component" value="Unassembled WGS sequence"/>
</dbReference>